<dbReference type="EMBL" id="JAUEDK010000034">
    <property type="protein sequence ID" value="MDN0076491.1"/>
    <property type="molecule type" value="Genomic_DNA"/>
</dbReference>
<name>A0ABT7XRR5_9NEIS</name>
<sequence>MTTNVLKAVCIGNYSYAPDEFEIFARAKASRFGLQGAEADSFCRELHEEKEASGNLYRALVELGTKLALHPLGTVTQRDGFGHAYALVPTAQEGVAALVMIFGSGADEMRCFDDIEGQSADDLQQYAEAVAAVSNALTLRTEPLPPAQFEVLTDETPEPEELVAL</sequence>
<accession>A0ABT7XRR5</accession>
<dbReference type="RefSeq" id="WP_289831146.1">
    <property type="nucleotide sequence ID" value="NZ_JAUEDK010000034.1"/>
</dbReference>
<dbReference type="Proteomes" id="UP001168540">
    <property type="component" value="Unassembled WGS sequence"/>
</dbReference>
<evidence type="ECO:0000313" key="2">
    <source>
        <dbReference type="Proteomes" id="UP001168540"/>
    </source>
</evidence>
<gene>
    <name evidence="1" type="ORF">QU481_16610</name>
</gene>
<keyword evidence="2" id="KW-1185">Reference proteome</keyword>
<protein>
    <submittedName>
        <fullName evidence="1">Uncharacterized protein</fullName>
    </submittedName>
</protein>
<evidence type="ECO:0000313" key="1">
    <source>
        <dbReference type="EMBL" id="MDN0076491.1"/>
    </source>
</evidence>
<organism evidence="1 2">
    <name type="scientific">Crenobacter oryzisoli</name>
    <dbReference type="NCBI Taxonomy" id="3056844"/>
    <lineage>
        <taxon>Bacteria</taxon>
        <taxon>Pseudomonadati</taxon>
        <taxon>Pseudomonadota</taxon>
        <taxon>Betaproteobacteria</taxon>
        <taxon>Neisseriales</taxon>
        <taxon>Neisseriaceae</taxon>
        <taxon>Crenobacter</taxon>
    </lineage>
</organism>
<comment type="caution">
    <text evidence="1">The sequence shown here is derived from an EMBL/GenBank/DDBJ whole genome shotgun (WGS) entry which is preliminary data.</text>
</comment>
<proteinExistence type="predicted"/>
<reference evidence="1" key="1">
    <citation type="submission" date="2023-06" db="EMBL/GenBank/DDBJ databases">
        <authorList>
            <person name="Zhang S."/>
        </authorList>
    </citation>
    <scope>NUCLEOTIDE SEQUENCE</scope>
    <source>
        <strain evidence="1">SG2303</strain>
    </source>
</reference>